<comment type="caution">
    <text evidence="1">The sequence shown here is derived from an EMBL/GenBank/DDBJ whole genome shotgun (WGS) entry which is preliminary data.</text>
</comment>
<evidence type="ECO:0000313" key="2">
    <source>
        <dbReference type="Proteomes" id="UP000299102"/>
    </source>
</evidence>
<proteinExistence type="predicted"/>
<keyword evidence="2" id="KW-1185">Reference proteome</keyword>
<sequence length="148" mass="16605">MRRFNTPRPLVLLSRVSILRNCEAFVPNFTVAELHALYGTDALIYAHTVYTRIYTVYTRIYGQHSDPLPSRSKQRVGGSALTTKLPMHVQHEAPRAGGRAAEGMGVLIRERTSRPSNIGREGAPPPRIKHTPLLCMFYTARGYDPCRA</sequence>
<reference evidence="1 2" key="1">
    <citation type="journal article" date="2019" name="Commun. Biol.">
        <title>The bagworm genome reveals a unique fibroin gene that provides high tensile strength.</title>
        <authorList>
            <person name="Kono N."/>
            <person name="Nakamura H."/>
            <person name="Ohtoshi R."/>
            <person name="Tomita M."/>
            <person name="Numata K."/>
            <person name="Arakawa K."/>
        </authorList>
    </citation>
    <scope>NUCLEOTIDE SEQUENCE [LARGE SCALE GENOMIC DNA]</scope>
</reference>
<evidence type="ECO:0000313" key="1">
    <source>
        <dbReference type="EMBL" id="GBP17890.1"/>
    </source>
</evidence>
<dbReference type="EMBL" id="BGZK01000091">
    <property type="protein sequence ID" value="GBP17890.1"/>
    <property type="molecule type" value="Genomic_DNA"/>
</dbReference>
<accession>A0A4C1TV62</accession>
<protein>
    <submittedName>
        <fullName evidence="1">Uncharacterized protein</fullName>
    </submittedName>
</protein>
<gene>
    <name evidence="1" type="ORF">EVAR_7883_1</name>
</gene>
<organism evidence="1 2">
    <name type="scientific">Eumeta variegata</name>
    <name type="common">Bagworm moth</name>
    <name type="synonym">Eumeta japonica</name>
    <dbReference type="NCBI Taxonomy" id="151549"/>
    <lineage>
        <taxon>Eukaryota</taxon>
        <taxon>Metazoa</taxon>
        <taxon>Ecdysozoa</taxon>
        <taxon>Arthropoda</taxon>
        <taxon>Hexapoda</taxon>
        <taxon>Insecta</taxon>
        <taxon>Pterygota</taxon>
        <taxon>Neoptera</taxon>
        <taxon>Endopterygota</taxon>
        <taxon>Lepidoptera</taxon>
        <taxon>Glossata</taxon>
        <taxon>Ditrysia</taxon>
        <taxon>Tineoidea</taxon>
        <taxon>Psychidae</taxon>
        <taxon>Oiketicinae</taxon>
        <taxon>Eumeta</taxon>
    </lineage>
</organism>
<dbReference type="AlphaFoldDB" id="A0A4C1TV62"/>
<name>A0A4C1TV62_EUMVA</name>
<dbReference type="Proteomes" id="UP000299102">
    <property type="component" value="Unassembled WGS sequence"/>
</dbReference>